<evidence type="ECO:0000256" key="4">
    <source>
        <dbReference type="ARBA" id="ARBA00022679"/>
    </source>
</evidence>
<comment type="caution">
    <text evidence="9">The sequence shown here is derived from an EMBL/GenBank/DDBJ whole genome shotgun (WGS) entry which is preliminary data.</text>
</comment>
<keyword evidence="6" id="KW-1133">Transmembrane helix</keyword>
<organism evidence="9 10">
    <name type="scientific">Dryococelus australis</name>
    <dbReference type="NCBI Taxonomy" id="614101"/>
    <lineage>
        <taxon>Eukaryota</taxon>
        <taxon>Metazoa</taxon>
        <taxon>Ecdysozoa</taxon>
        <taxon>Arthropoda</taxon>
        <taxon>Hexapoda</taxon>
        <taxon>Insecta</taxon>
        <taxon>Pterygota</taxon>
        <taxon>Neoptera</taxon>
        <taxon>Polyneoptera</taxon>
        <taxon>Phasmatodea</taxon>
        <taxon>Verophasmatodea</taxon>
        <taxon>Anareolatae</taxon>
        <taxon>Phasmatidae</taxon>
        <taxon>Eurycanthinae</taxon>
        <taxon>Dryococelus</taxon>
    </lineage>
</organism>
<accession>A0ABQ9HEB6</accession>
<keyword evidence="5" id="KW-0812">Transmembrane</keyword>
<dbReference type="PANTHER" id="PTHR21461">
    <property type="entry name" value="GLYCOSYLTRANSFERASE FAMILY 92 PROTEIN"/>
    <property type="match status" value="1"/>
</dbReference>
<keyword evidence="7" id="KW-0472">Membrane</keyword>
<keyword evidence="10" id="KW-1185">Reference proteome</keyword>
<keyword evidence="4 8" id="KW-0808">Transferase</keyword>
<keyword evidence="3 8" id="KW-0328">Glycosyltransferase</keyword>
<dbReference type="InterPro" id="IPR008166">
    <property type="entry name" value="Glyco_transf_92"/>
</dbReference>
<evidence type="ECO:0000256" key="8">
    <source>
        <dbReference type="RuleBase" id="RU366017"/>
    </source>
</evidence>
<dbReference type="EMBL" id="JARBHB010000005">
    <property type="protein sequence ID" value="KAJ8882398.1"/>
    <property type="molecule type" value="Genomic_DNA"/>
</dbReference>
<evidence type="ECO:0000256" key="5">
    <source>
        <dbReference type="ARBA" id="ARBA00022692"/>
    </source>
</evidence>
<evidence type="ECO:0000256" key="6">
    <source>
        <dbReference type="ARBA" id="ARBA00022989"/>
    </source>
</evidence>
<evidence type="ECO:0000313" key="10">
    <source>
        <dbReference type="Proteomes" id="UP001159363"/>
    </source>
</evidence>
<dbReference type="EC" id="2.4.1.-" evidence="8"/>
<sequence>MASTWTSVLRKVFVLMLAVTVATMVSQAIYTVHGTRRVIRSSVDNSERPALTEEEAIIETERSIPNLPLARILKNRSRHAGLNASCALLPAILDLHFNNEYWQTCIFTGATAQLFGAYYDDRPAVPVVRLLGMLDRYPPNVTAHCQLWFDTGRPVVVPVATYDYLWVSMWAKFPRGVYQPYLLACPLPSQYADRVPTMVSLVEKACDKATNILKVIHDQPDNKKTFAVCVKGMHILQGDYAVRLVEWLELLRILGADKVFMYKLHVHASIERVLRHYEERGLTAVTRVVLPGSYSNHPLLQGMFLTEQRGQKRLQEVINYNDCLYRNLHSYKYVVLLDEDEVIVPTRGRSWTQLLDAVLPQASGRVADAICASNAYFFDELEEDGDELPRGLHMLRHVRRSWRISPRGYFVKCFHDVKQVLTLHNHYPLSCLGRRCSLHNMAHGEALLHHYRADCQNGVRCNDYLNHTLRDTSLWSHKDRLVAQVAAVLQRLPSQLGPQPVFAPALQ</sequence>
<protein>
    <recommendedName>
        <fullName evidence="8">Glycosyltransferase family 92 protein</fullName>
        <ecNumber evidence="8">2.4.1.-</ecNumber>
    </recommendedName>
</protein>
<dbReference type="PANTHER" id="PTHR21461:SF83">
    <property type="entry name" value="GLYCOSYLTRANSFERASE FAMILY 92 PROTEIN"/>
    <property type="match status" value="1"/>
</dbReference>
<evidence type="ECO:0000256" key="3">
    <source>
        <dbReference type="ARBA" id="ARBA00022676"/>
    </source>
</evidence>
<dbReference type="Proteomes" id="UP001159363">
    <property type="component" value="Chromosome 4"/>
</dbReference>
<gene>
    <name evidence="9" type="ORF">PR048_014206</name>
</gene>
<evidence type="ECO:0000256" key="1">
    <source>
        <dbReference type="ARBA" id="ARBA00004167"/>
    </source>
</evidence>
<evidence type="ECO:0000256" key="2">
    <source>
        <dbReference type="ARBA" id="ARBA00007647"/>
    </source>
</evidence>
<comment type="subcellular location">
    <subcellularLocation>
        <location evidence="1">Membrane</location>
        <topology evidence="1">Single-pass membrane protein</topology>
    </subcellularLocation>
</comment>
<reference evidence="9 10" key="1">
    <citation type="submission" date="2023-02" db="EMBL/GenBank/DDBJ databases">
        <title>LHISI_Scaffold_Assembly.</title>
        <authorList>
            <person name="Stuart O.P."/>
            <person name="Cleave R."/>
            <person name="Magrath M.J.L."/>
            <person name="Mikheyev A.S."/>
        </authorList>
    </citation>
    <scope>NUCLEOTIDE SEQUENCE [LARGE SCALE GENOMIC DNA]</scope>
    <source>
        <strain evidence="9">Daus_M_001</strain>
        <tissue evidence="9">Leg muscle</tissue>
    </source>
</reference>
<name>A0ABQ9HEB6_9NEOP</name>
<comment type="similarity">
    <text evidence="2 8">Belongs to the glycosyltransferase 92 family.</text>
</comment>
<dbReference type="Pfam" id="PF01697">
    <property type="entry name" value="Glyco_transf_92"/>
    <property type="match status" value="1"/>
</dbReference>
<proteinExistence type="inferred from homology"/>
<evidence type="ECO:0000256" key="7">
    <source>
        <dbReference type="ARBA" id="ARBA00023136"/>
    </source>
</evidence>
<evidence type="ECO:0000313" key="9">
    <source>
        <dbReference type="EMBL" id="KAJ8882398.1"/>
    </source>
</evidence>